<reference evidence="1" key="1">
    <citation type="submission" date="2021-01" db="EMBL/GenBank/DDBJ databases">
        <authorList>
            <person name="Corre E."/>
            <person name="Pelletier E."/>
            <person name="Niang G."/>
            <person name="Scheremetjew M."/>
            <person name="Finn R."/>
            <person name="Kale V."/>
            <person name="Holt S."/>
            <person name="Cochrane G."/>
            <person name="Meng A."/>
            <person name="Brown T."/>
            <person name="Cohen L."/>
        </authorList>
    </citation>
    <scope>NUCLEOTIDE SEQUENCE</scope>
    <source>
        <strain evidence="1">CCMP645</strain>
    </source>
</reference>
<evidence type="ECO:0000313" key="1">
    <source>
        <dbReference type="EMBL" id="CAE0750913.1"/>
    </source>
</evidence>
<protein>
    <submittedName>
        <fullName evidence="1">Uncharacterized protein</fullName>
    </submittedName>
</protein>
<sequence>MDLKARFCVDGLAKEYHRICHWPSRSLFSRWTAGYLKLLVNVANVFVWHFNGPGVSLQLLPSALWTCSQERQGAPPPGELSLVVTKSKADNLLDLALKSRVLSALSRKWSTGMHSMAIISSGYFFCNYIVAPSSFFNTVKAMEAKLHIGHSGIVR</sequence>
<gene>
    <name evidence="1" type="ORF">PCAR00345_LOCUS3498</name>
</gene>
<accession>A0A7S4ET28</accession>
<dbReference type="EMBL" id="HBIZ01006115">
    <property type="protein sequence ID" value="CAE0750913.1"/>
    <property type="molecule type" value="Transcribed_RNA"/>
</dbReference>
<proteinExistence type="predicted"/>
<dbReference type="AlphaFoldDB" id="A0A7S4ET28"/>
<name>A0A7S4ET28_CHRCT</name>
<organism evidence="1">
    <name type="scientific">Chrysotila carterae</name>
    <name type="common">Marine alga</name>
    <name type="synonym">Syracosphaera carterae</name>
    <dbReference type="NCBI Taxonomy" id="13221"/>
    <lineage>
        <taxon>Eukaryota</taxon>
        <taxon>Haptista</taxon>
        <taxon>Haptophyta</taxon>
        <taxon>Prymnesiophyceae</taxon>
        <taxon>Isochrysidales</taxon>
        <taxon>Isochrysidaceae</taxon>
        <taxon>Chrysotila</taxon>
    </lineage>
</organism>